<evidence type="ECO:0000313" key="8">
    <source>
        <dbReference type="EMBL" id="KAL3815753.1"/>
    </source>
</evidence>
<dbReference type="PROSITE" id="PS50808">
    <property type="entry name" value="ZF_BED"/>
    <property type="match status" value="1"/>
</dbReference>
<keyword evidence="1" id="KW-0479">Metal-binding</keyword>
<organism evidence="8 9">
    <name type="scientific">Cyclostephanos tholiformis</name>
    <dbReference type="NCBI Taxonomy" id="382380"/>
    <lineage>
        <taxon>Eukaryota</taxon>
        <taxon>Sar</taxon>
        <taxon>Stramenopiles</taxon>
        <taxon>Ochrophyta</taxon>
        <taxon>Bacillariophyta</taxon>
        <taxon>Coscinodiscophyceae</taxon>
        <taxon>Thalassiosirophycidae</taxon>
        <taxon>Stephanodiscales</taxon>
        <taxon>Stephanodiscaceae</taxon>
        <taxon>Cyclostephanos</taxon>
    </lineage>
</organism>
<evidence type="ECO:0000256" key="4">
    <source>
        <dbReference type="PROSITE-ProRule" id="PRU00027"/>
    </source>
</evidence>
<feature type="region of interest" description="Disordered" evidence="6">
    <location>
        <begin position="102"/>
        <end position="122"/>
    </location>
</feature>
<dbReference type="AlphaFoldDB" id="A0ABD3RSA6"/>
<dbReference type="InterPro" id="IPR003656">
    <property type="entry name" value="Znf_BED"/>
</dbReference>
<proteinExistence type="predicted"/>
<keyword evidence="5" id="KW-0175">Coiled coil</keyword>
<feature type="coiled-coil region" evidence="5">
    <location>
        <begin position="178"/>
        <end position="205"/>
    </location>
</feature>
<dbReference type="GO" id="GO:0008270">
    <property type="term" value="F:zinc ion binding"/>
    <property type="evidence" value="ECO:0007669"/>
    <property type="project" value="UniProtKB-KW"/>
</dbReference>
<name>A0ABD3RSA6_9STRA</name>
<keyword evidence="2 4" id="KW-0863">Zinc-finger</keyword>
<protein>
    <recommendedName>
        <fullName evidence="7">BED-type domain-containing protein</fullName>
    </recommendedName>
</protein>
<dbReference type="InterPro" id="IPR036236">
    <property type="entry name" value="Znf_C2H2_sf"/>
</dbReference>
<evidence type="ECO:0000256" key="2">
    <source>
        <dbReference type="ARBA" id="ARBA00022771"/>
    </source>
</evidence>
<keyword evidence="9" id="KW-1185">Reference proteome</keyword>
<feature type="region of interest" description="Disordered" evidence="6">
    <location>
        <begin position="1"/>
        <end position="23"/>
    </location>
</feature>
<evidence type="ECO:0000313" key="9">
    <source>
        <dbReference type="Proteomes" id="UP001530377"/>
    </source>
</evidence>
<keyword evidence="3" id="KW-0862">Zinc</keyword>
<evidence type="ECO:0000256" key="6">
    <source>
        <dbReference type="SAM" id="MobiDB-lite"/>
    </source>
</evidence>
<reference evidence="8 9" key="1">
    <citation type="submission" date="2024-10" db="EMBL/GenBank/DDBJ databases">
        <title>Updated reference genomes for cyclostephanoid diatoms.</title>
        <authorList>
            <person name="Roberts W.R."/>
            <person name="Alverson A.J."/>
        </authorList>
    </citation>
    <scope>NUCLEOTIDE SEQUENCE [LARGE SCALE GENOMIC DNA]</scope>
    <source>
        <strain evidence="8 9">AJA228-03</strain>
    </source>
</reference>
<comment type="caution">
    <text evidence="8">The sequence shown here is derived from an EMBL/GenBank/DDBJ whole genome shotgun (WGS) entry which is preliminary data.</text>
</comment>
<gene>
    <name evidence="8" type="ORF">ACHAXA_004955</name>
</gene>
<sequence length="261" mass="29681">MDQSACLADPDLPPPSTVDNGQQRLVKPDNVKSRYWTHFLKYDAECHPDNKTLARCTLCGRDISVKQGTGGLKNHMKFKHPVENALLVSDDFNPDGEVCYQAENHSPTNDGEIEISSKGDTSTTIPITARRKKPRLENASAEIIERRDAEKRRIEKHLMEMWSLTRKEILQLRTELKNEVEDDIIRELESDLRVLQKRKANYAELLGFMKDEEDTTTCTERVESQARGRANVGTESRTTTTTPFEDFDVNADCAGETSYMD</sequence>
<evidence type="ECO:0000256" key="3">
    <source>
        <dbReference type="ARBA" id="ARBA00022833"/>
    </source>
</evidence>
<dbReference type="Proteomes" id="UP001530377">
    <property type="component" value="Unassembled WGS sequence"/>
</dbReference>
<evidence type="ECO:0000259" key="7">
    <source>
        <dbReference type="PROSITE" id="PS50808"/>
    </source>
</evidence>
<dbReference type="Pfam" id="PF02892">
    <property type="entry name" value="zf-BED"/>
    <property type="match status" value="1"/>
</dbReference>
<dbReference type="SMART" id="SM00614">
    <property type="entry name" value="ZnF_BED"/>
    <property type="match status" value="1"/>
</dbReference>
<dbReference type="EMBL" id="JALLPB020000185">
    <property type="protein sequence ID" value="KAL3815753.1"/>
    <property type="molecule type" value="Genomic_DNA"/>
</dbReference>
<evidence type="ECO:0000256" key="1">
    <source>
        <dbReference type="ARBA" id="ARBA00022723"/>
    </source>
</evidence>
<feature type="region of interest" description="Disordered" evidence="6">
    <location>
        <begin position="223"/>
        <end position="249"/>
    </location>
</feature>
<dbReference type="SUPFAM" id="SSF57667">
    <property type="entry name" value="beta-beta-alpha zinc fingers"/>
    <property type="match status" value="1"/>
</dbReference>
<evidence type="ECO:0000256" key="5">
    <source>
        <dbReference type="SAM" id="Coils"/>
    </source>
</evidence>
<accession>A0ABD3RSA6</accession>
<feature type="domain" description="BED-type" evidence="7">
    <location>
        <begin position="30"/>
        <end position="87"/>
    </location>
</feature>